<evidence type="ECO:0000313" key="2">
    <source>
        <dbReference type="EMBL" id="EEP82608.1"/>
    </source>
</evidence>
<dbReference type="KEGG" id="ure:UREG_07473"/>
<feature type="compositionally biased region" description="Basic residues" evidence="1">
    <location>
        <begin position="17"/>
        <end position="32"/>
    </location>
</feature>
<feature type="region of interest" description="Disordered" evidence="1">
    <location>
        <begin position="1"/>
        <end position="81"/>
    </location>
</feature>
<name>C4JZ72_UNCRE</name>
<accession>C4JZ72</accession>
<evidence type="ECO:0000313" key="3">
    <source>
        <dbReference type="Proteomes" id="UP000002058"/>
    </source>
</evidence>
<keyword evidence="3" id="KW-1185">Reference proteome</keyword>
<dbReference type="EMBL" id="CH476619">
    <property type="protein sequence ID" value="EEP82608.1"/>
    <property type="molecule type" value="Genomic_DNA"/>
</dbReference>
<evidence type="ECO:0000256" key="1">
    <source>
        <dbReference type="SAM" id="MobiDB-lite"/>
    </source>
</evidence>
<organism evidence="2 3">
    <name type="scientific">Uncinocarpus reesii (strain UAMH 1704)</name>
    <dbReference type="NCBI Taxonomy" id="336963"/>
    <lineage>
        <taxon>Eukaryota</taxon>
        <taxon>Fungi</taxon>
        <taxon>Dikarya</taxon>
        <taxon>Ascomycota</taxon>
        <taxon>Pezizomycotina</taxon>
        <taxon>Eurotiomycetes</taxon>
        <taxon>Eurotiomycetidae</taxon>
        <taxon>Onygenales</taxon>
        <taxon>Onygenaceae</taxon>
        <taxon>Uncinocarpus</taxon>
    </lineage>
</organism>
<protein>
    <submittedName>
        <fullName evidence="2">Uncharacterized protein</fullName>
    </submittedName>
</protein>
<dbReference type="VEuPathDB" id="FungiDB:UREG_07473"/>
<dbReference type="Proteomes" id="UP000002058">
    <property type="component" value="Unassembled WGS sequence"/>
</dbReference>
<gene>
    <name evidence="2" type="ORF">UREG_07473</name>
</gene>
<dbReference type="AlphaFoldDB" id="C4JZ72"/>
<dbReference type="InParanoid" id="C4JZ72"/>
<sequence>MTSWPNLPRHPRQDPYKKKKKIKTKKGGKKKERSAGSSSQMRDEDVRRGAFGLGSPVQQKSQGPDSKFPLFQNHVFQTQDA</sequence>
<dbReference type="RefSeq" id="XP_002582700.1">
    <property type="nucleotide sequence ID" value="XM_002582654.1"/>
</dbReference>
<dbReference type="GeneID" id="8439941"/>
<reference evidence="3" key="1">
    <citation type="journal article" date="2009" name="Genome Res.">
        <title>Comparative genomic analyses of the human fungal pathogens Coccidioides and their relatives.</title>
        <authorList>
            <person name="Sharpton T.J."/>
            <person name="Stajich J.E."/>
            <person name="Rounsley S.D."/>
            <person name="Gardner M.J."/>
            <person name="Wortman J.R."/>
            <person name="Jordar V.S."/>
            <person name="Maiti R."/>
            <person name="Kodira C.D."/>
            <person name="Neafsey D.E."/>
            <person name="Zeng Q."/>
            <person name="Hung C.-Y."/>
            <person name="McMahan C."/>
            <person name="Muszewska A."/>
            <person name="Grynberg M."/>
            <person name="Mandel M.A."/>
            <person name="Kellner E.M."/>
            <person name="Barker B.M."/>
            <person name="Galgiani J.N."/>
            <person name="Orbach M.J."/>
            <person name="Kirkland T.N."/>
            <person name="Cole G.T."/>
            <person name="Henn M.R."/>
            <person name="Birren B.W."/>
            <person name="Taylor J.W."/>
        </authorList>
    </citation>
    <scope>NUCLEOTIDE SEQUENCE [LARGE SCALE GENOMIC DNA]</scope>
    <source>
        <strain evidence="3">UAMH 1704</strain>
    </source>
</reference>
<proteinExistence type="predicted"/>
<dbReference type="HOGENOM" id="CLU_2575634_0_0_1"/>